<feature type="region of interest" description="Disordered" evidence="1">
    <location>
        <begin position="279"/>
        <end position="344"/>
    </location>
</feature>
<dbReference type="AlphaFoldDB" id="A0A6L2NRX0"/>
<dbReference type="EMBL" id="BKCJ010009510">
    <property type="protein sequence ID" value="GEU87294.1"/>
    <property type="molecule type" value="Genomic_DNA"/>
</dbReference>
<reference evidence="2" key="1">
    <citation type="journal article" date="2019" name="Sci. Rep.">
        <title>Draft genome of Tanacetum cinerariifolium, the natural source of mosquito coil.</title>
        <authorList>
            <person name="Yamashiro T."/>
            <person name="Shiraishi A."/>
            <person name="Satake H."/>
            <person name="Nakayama K."/>
        </authorList>
    </citation>
    <scope>NUCLEOTIDE SEQUENCE</scope>
</reference>
<evidence type="ECO:0000256" key="1">
    <source>
        <dbReference type="SAM" id="MobiDB-lite"/>
    </source>
</evidence>
<dbReference type="PANTHER" id="PTHR31286">
    <property type="entry name" value="GLYCINE-RICH CELL WALL STRUCTURAL PROTEIN 1.8-LIKE"/>
    <property type="match status" value="1"/>
</dbReference>
<evidence type="ECO:0000313" key="2">
    <source>
        <dbReference type="EMBL" id="GEU87294.1"/>
    </source>
</evidence>
<feature type="compositionally biased region" description="Polar residues" evidence="1">
    <location>
        <begin position="240"/>
        <end position="253"/>
    </location>
</feature>
<organism evidence="2">
    <name type="scientific">Tanacetum cinerariifolium</name>
    <name type="common">Dalmatian daisy</name>
    <name type="synonym">Chrysanthemum cinerariifolium</name>
    <dbReference type="NCBI Taxonomy" id="118510"/>
    <lineage>
        <taxon>Eukaryota</taxon>
        <taxon>Viridiplantae</taxon>
        <taxon>Streptophyta</taxon>
        <taxon>Embryophyta</taxon>
        <taxon>Tracheophyta</taxon>
        <taxon>Spermatophyta</taxon>
        <taxon>Magnoliopsida</taxon>
        <taxon>eudicotyledons</taxon>
        <taxon>Gunneridae</taxon>
        <taxon>Pentapetalae</taxon>
        <taxon>asterids</taxon>
        <taxon>campanulids</taxon>
        <taxon>Asterales</taxon>
        <taxon>Asteraceae</taxon>
        <taxon>Asteroideae</taxon>
        <taxon>Anthemideae</taxon>
        <taxon>Anthemidinae</taxon>
        <taxon>Tanacetum</taxon>
    </lineage>
</organism>
<proteinExistence type="predicted"/>
<dbReference type="InterPro" id="IPR040256">
    <property type="entry name" value="At4g02000-like"/>
</dbReference>
<name>A0A6L2NRX0_TANCI</name>
<gene>
    <name evidence="2" type="ORF">Tci_059272</name>
</gene>
<feature type="compositionally biased region" description="Polar residues" evidence="1">
    <location>
        <begin position="322"/>
        <end position="335"/>
    </location>
</feature>
<feature type="compositionally biased region" description="Low complexity" evidence="1">
    <location>
        <begin position="305"/>
        <end position="316"/>
    </location>
</feature>
<sequence length="375" mass="41868">MPPVRDKVNALVILDDKAYRNTFAITQRRPLKQNPNTILLSRFLVGSRVRERNSYYKRKKVIQNKVFWHNDTWAGLEAVLEGGPWMIRNISIIFKKWSMDTSLLKEELTRILIRVKLHYVPLQVFEEDGLSLIATFIVKPIRLDSYTSLMCNDSWGRSSFARCLIEVNSEANLLDFVTIGILSLEGNDFIKETIQAEYEWKPPRCETCKIFGHTNDCCPKMIVAAPSVDNTNDGFQHVVNKNRNNKENTTGNKLSKGGNAAKGVPISKGTFIYQPKAAVQTSNGDGARGNVASKADPKPPLNKDGTSTSNVGSTSGKDVPNQPVNQHNKKGSNYPTPRGQGMNGVDKAKMKISNISTPNLFAPLEEDEDDEVKNI</sequence>
<accession>A0A6L2NRX0</accession>
<comment type="caution">
    <text evidence="2">The sequence shown here is derived from an EMBL/GenBank/DDBJ whole genome shotgun (WGS) entry which is preliminary data.</text>
</comment>
<feature type="region of interest" description="Disordered" evidence="1">
    <location>
        <begin position="240"/>
        <end position="262"/>
    </location>
</feature>
<dbReference type="PANTHER" id="PTHR31286:SF99">
    <property type="entry name" value="DUF4283 DOMAIN-CONTAINING PROTEIN"/>
    <property type="match status" value="1"/>
</dbReference>
<protein>
    <submittedName>
        <fullName evidence="2">Uncharacterized protein</fullName>
    </submittedName>
</protein>